<accession>A0A1H6JH47</accession>
<dbReference type="Proteomes" id="UP000198555">
    <property type="component" value="Unassembled WGS sequence"/>
</dbReference>
<sequence>MARMLKNHHQPNNKIMKNSTLINRAKLFIFSFLAIFSSVLTFAQDSAIVKTTNVTSTSTEEWQTNPTYWIIGGVVLIVIVAIVAMSGRKKND</sequence>
<proteinExistence type="predicted"/>
<feature type="chain" id="PRO_5044559023" description="LPXTG cell wall anchor domain-containing protein" evidence="2">
    <location>
        <begin position="44"/>
        <end position="92"/>
    </location>
</feature>
<evidence type="ECO:0000313" key="4">
    <source>
        <dbReference type="EMBL" id="SEH60119.1"/>
    </source>
</evidence>
<evidence type="ECO:0000256" key="2">
    <source>
        <dbReference type="SAM" id="SignalP"/>
    </source>
</evidence>
<dbReference type="EMBL" id="RJTU01000081">
    <property type="protein sequence ID" value="ROI11808.1"/>
    <property type="molecule type" value="Genomic_DNA"/>
</dbReference>
<gene>
    <name evidence="3" type="ORF">EGH73_13020</name>
    <name evidence="4" type="ORF">SAMN05421793_11443</name>
</gene>
<keyword evidence="1" id="KW-0812">Transmembrane</keyword>
<dbReference type="Proteomes" id="UP000267623">
    <property type="component" value="Unassembled WGS sequence"/>
</dbReference>
<keyword evidence="1" id="KW-0472">Membrane</keyword>
<reference evidence="4" key="2">
    <citation type="submission" date="2016-10" db="EMBL/GenBank/DDBJ databases">
        <authorList>
            <person name="de Groot N.N."/>
        </authorList>
    </citation>
    <scope>NUCLEOTIDE SEQUENCE [LARGE SCALE GENOMIC DNA]</scope>
    <source>
        <strain evidence="4">DSM 19326</strain>
    </source>
</reference>
<keyword evidence="2" id="KW-0732">Signal</keyword>
<reference evidence="6" key="4">
    <citation type="submission" date="2018-11" db="EMBL/GenBank/DDBJ databases">
        <title>Proposal to divide the Flavobacteriaceae and reorganize its genera based on Amino Acid Identity values calculated from whole genome sequences.</title>
        <authorList>
            <person name="Nicholson A.C."/>
            <person name="Gulvik C.A."/>
            <person name="Whitney A.M."/>
            <person name="Humrighouse B.W."/>
            <person name="Bell M."/>
            <person name="Holmes B."/>
            <person name="Steigerwalt A."/>
            <person name="Villarma A."/>
            <person name="Sheth M."/>
            <person name="Batra D."/>
            <person name="Pryor J."/>
            <person name="Bernardet J.-F."/>
            <person name="Hugo C."/>
            <person name="Kampfer P."/>
            <person name="Newman J."/>
            <person name="Mcquiston J.R."/>
        </authorList>
    </citation>
    <scope>NUCLEOTIDE SEQUENCE [LARGE SCALE GENOMIC DNA]</scope>
    <source>
        <strain evidence="6">DSM 22165</strain>
    </source>
</reference>
<evidence type="ECO:0000256" key="1">
    <source>
        <dbReference type="SAM" id="Phobius"/>
    </source>
</evidence>
<feature type="transmembrane region" description="Helical" evidence="1">
    <location>
        <begin position="67"/>
        <end position="87"/>
    </location>
</feature>
<evidence type="ECO:0000313" key="6">
    <source>
        <dbReference type="Proteomes" id="UP000267623"/>
    </source>
</evidence>
<reference evidence="5" key="1">
    <citation type="submission" date="2016-10" db="EMBL/GenBank/DDBJ databases">
        <authorList>
            <person name="Varghese N."/>
            <person name="Submissions S."/>
        </authorList>
    </citation>
    <scope>NUCLEOTIDE SEQUENCE [LARGE SCALE GENOMIC DNA]</scope>
    <source>
        <strain evidence="5">DSM 19326</strain>
    </source>
</reference>
<dbReference type="AlphaFoldDB" id="A0A1H6JH47"/>
<reference evidence="6" key="3">
    <citation type="submission" date="2018-11" db="EMBL/GenBank/DDBJ databases">
        <title>Proposal to divide the Flavobacteriaceae and reorganize its genera based on Amino Acid Identity values calculated from whole genome sequences.</title>
        <authorList>
            <person name="Nicholson A.C."/>
            <person name="Gulvik C.A."/>
            <person name="Whitney A.M."/>
            <person name="Humrighouse B.W."/>
            <person name="Bell M."/>
            <person name="Holmes B."/>
            <person name="Steigerwalt A."/>
            <person name="Villarma A."/>
            <person name="Sheth M."/>
            <person name="Batra D."/>
            <person name="Pryor J."/>
            <person name="Bernardet J.-F."/>
            <person name="Hugo C."/>
            <person name="Kampfer P."/>
            <person name="Newman J."/>
            <person name="Mcquiston J."/>
        </authorList>
    </citation>
    <scope>NUCLEOTIDE SEQUENCE [LARGE SCALE GENOMIC DNA]</scope>
    <source>
        <strain evidence="6">DSM 22165</strain>
    </source>
</reference>
<dbReference type="EMBL" id="FNWX01000014">
    <property type="protein sequence ID" value="SEH60119.1"/>
    <property type="molecule type" value="Genomic_DNA"/>
</dbReference>
<keyword evidence="1" id="KW-1133">Transmembrane helix</keyword>
<dbReference type="STRING" id="420404.SAMN05421793_11443"/>
<evidence type="ECO:0008006" key="7">
    <source>
        <dbReference type="Google" id="ProtNLM"/>
    </source>
</evidence>
<keyword evidence="5" id="KW-1185">Reference proteome</keyword>
<organism evidence="4 5">
    <name type="scientific">Epilithonimonas hominis</name>
    <dbReference type="NCBI Taxonomy" id="420404"/>
    <lineage>
        <taxon>Bacteria</taxon>
        <taxon>Pseudomonadati</taxon>
        <taxon>Bacteroidota</taxon>
        <taxon>Flavobacteriia</taxon>
        <taxon>Flavobacteriales</taxon>
        <taxon>Weeksellaceae</taxon>
        <taxon>Chryseobacterium group</taxon>
        <taxon>Epilithonimonas</taxon>
    </lineage>
</organism>
<evidence type="ECO:0000313" key="3">
    <source>
        <dbReference type="EMBL" id="ROI11808.1"/>
    </source>
</evidence>
<name>A0A1H6JH47_9FLAO</name>
<protein>
    <recommendedName>
        <fullName evidence="7">LPXTG cell wall anchor domain-containing protein</fullName>
    </recommendedName>
</protein>
<evidence type="ECO:0000313" key="5">
    <source>
        <dbReference type="Proteomes" id="UP000198555"/>
    </source>
</evidence>
<feature type="signal peptide" evidence="2">
    <location>
        <begin position="1"/>
        <end position="43"/>
    </location>
</feature>